<reference evidence="18" key="1">
    <citation type="submission" date="2025-08" db="UniProtKB">
        <authorList>
            <consortium name="Ensembl"/>
        </authorList>
    </citation>
    <scope>IDENTIFICATION</scope>
</reference>
<sequence length="1397" mass="156365">MSDTPSTGFSMIHPTSSEGQVPSPRHLSLTHPVVAKRISFYKSGDPQFGGVRVVVNPRSFKSFDALLDNLSRKVPLPFGVRNISTPRGRHSITRLEELEDGESYLCSHGRKVQPVDLDKARRRPRPWLSSRAISTHAPPHSIAVAAPGMPRAPRRLVVFRNGDPKTRRAVLLSRKVTQSFEAFLQHLTEVMQRPVVKLYAPDGRRVLSLQAVILGSGAVVAAGREPFKPGNYDIQKYLLPARLPGISHRVYPKGNAKSESRKSSNWKVFIITSDLPDAGTSSQIYIILYGQHRSSAPIYLYGTDGARFQDGHEDIFTITVGDIGRLFKIRIGHTNSGQSPSWHCKEIQLHNMDSGKQFYVPVQRWLARDQEDGEICREFPLLSRGQPVLPVTIYEVNVATGELWNAGTTANVYISIHGEKGDTGSRQLFRSKSAFNFLRGQTDTFFLEAVHLGNLCHDGLGPGNGWFLDDVVIKDPTTNYEYTFFCHRWLDQGEDDCKIVRELYARDNSIFSASRYHVYTFPEKLCFMMTRERQKLELKRKETWAAESWKFTKGNTLQFYNKLTGGFVRLHPDGRVDATGDKTDKYGVFDVIFNKGNTCIFQSHEMRHLSLALDNGIVTGMVSGEATTELRVLYQPNRCALLESALVPGHTVAFDRQGKIADESSTGYANLSKEFVIFVKGVFLNSAVVLLATSLCQALCLQPDGSCTGVGSQSEKSYWRVHKISPGICMFESVKNAQMYLRIKDGRCDGTGTGDMSCHFKIKKNLENASISLESTKSPGLFVGLQSDGQAKPMVYTKDENVCFYPQVIQFGRENPMGMYATPSQEEEKIHESKIQKKILTESEARSPSTSSTAKEVRHFQNSETLLSVDEWKVLVLTGNTGAQANVTLWVYGDAGVTGPISLRKDSSEQLFLPGQEDEFQVELRSIGNIYKIRIGHDGTSGQPDWNLQKVTMQHTKSKKILDFATNAWLSQIQADGDDVCELPVVKGGQAVFPLVRYQVDVYTGQLKHAETESEIFLCLFGERGDSGLRLLHKSNMPVKFQRGQIDKFQVAAVSLGKLQKVLLRCEASDKSQYWYCEKVIVREPGTTAEYVFTCQRWLPFMSQGIIHSEIELHLQEMQINHQPKIQEEANDGDWKVTIVTGDLENAGTTATVFLYVYGETKCSGPIILGSGKHQLFNPNTADIFKINLKDIGEIYKIRIGHDNTGMNPRWYLEEVILENIATYERFCLPVDSWIAENENDGDLWKEIPIMGAKKAPLPVVLYEIRIYTGTMPGAETESNVFINLIGTRGDSGKRRLHHSKNNEIKFRRGQVDIFSIKAVSLGKLKKVLVSHDGTGPGNGWFLGSIVVKSEDEDSSEEVLFPCNRWLDEYQDDGKTQRELLAESSRSAGGQTGSVIS</sequence>
<evidence type="ECO:0000256" key="15">
    <source>
        <dbReference type="SAM" id="MobiDB-lite"/>
    </source>
</evidence>
<dbReference type="PROSITE" id="PS50309">
    <property type="entry name" value="DC"/>
    <property type="match status" value="2"/>
</dbReference>
<dbReference type="Pfam" id="PF01477">
    <property type="entry name" value="PLAT"/>
    <property type="match status" value="6"/>
</dbReference>
<feature type="domain" description="PLAT" evidence="16">
    <location>
        <begin position="996"/>
        <end position="1113"/>
    </location>
</feature>
<dbReference type="FunFam" id="3.10.20.230:FF:000006">
    <property type="entry name" value="Oxygen-regulated protein 1"/>
    <property type="match status" value="1"/>
</dbReference>
<dbReference type="GeneTree" id="ENSGT00940000154242"/>
<keyword evidence="5" id="KW-0677">Repeat</keyword>
<feature type="domain" description="PLAT" evidence="16">
    <location>
        <begin position="1133"/>
        <end position="1249"/>
    </location>
</feature>
<feature type="compositionally biased region" description="Polar residues" evidence="15">
    <location>
        <begin position="1"/>
        <end position="20"/>
    </location>
</feature>
<evidence type="ECO:0000256" key="1">
    <source>
        <dbReference type="ARBA" id="ARBA00004430"/>
    </source>
</evidence>
<dbReference type="GO" id="GO:0001750">
    <property type="term" value="C:photoreceptor outer segment"/>
    <property type="evidence" value="ECO:0007669"/>
    <property type="project" value="UniProtKB-SubCell"/>
</dbReference>
<feature type="domain" description="Doublecortin" evidence="17">
    <location>
        <begin position="154"/>
        <end position="233"/>
    </location>
</feature>
<dbReference type="Gene3D" id="3.10.20.230">
    <property type="entry name" value="Doublecortin domain"/>
    <property type="match status" value="2"/>
</dbReference>
<dbReference type="CDD" id="cd17147">
    <property type="entry name" value="DCX2_RP1"/>
    <property type="match status" value="1"/>
</dbReference>
<keyword evidence="3" id="KW-0963">Cytoplasm</keyword>
<evidence type="ECO:0000256" key="9">
    <source>
        <dbReference type="ARBA" id="ARBA00023273"/>
    </source>
</evidence>
<dbReference type="SMART" id="SM00308">
    <property type="entry name" value="LH2"/>
    <property type="match status" value="5"/>
</dbReference>
<dbReference type="Gene3D" id="2.60.60.20">
    <property type="entry name" value="PLAT/LH2 domain"/>
    <property type="match status" value="4"/>
</dbReference>
<protein>
    <recommendedName>
        <fullName evidence="12">Oxygen-regulated protein 1</fullName>
    </recommendedName>
</protein>
<comment type="function">
    <text evidence="11">Microtubule-associated protein regulating the stability and length of the microtubule-based axoneme of photoreceptors. Required for the differentiation of photoreceptor cells, it plays a role in the organization of the outer segment of rod and cone photoreceptors ensuring the correct orientation and higher-order stacking of outer segment disks along the photoreceptor axoneme.</text>
</comment>
<feature type="domain" description="Doublecortin" evidence="17">
    <location>
        <begin position="36"/>
        <end position="118"/>
    </location>
</feature>
<feature type="domain" description="PLAT" evidence="16">
    <location>
        <begin position="870"/>
        <end position="984"/>
    </location>
</feature>
<dbReference type="GO" id="GO:0007601">
    <property type="term" value="P:visual perception"/>
    <property type="evidence" value="ECO:0007669"/>
    <property type="project" value="UniProtKB-KW"/>
</dbReference>
<dbReference type="Proteomes" id="UP000233020">
    <property type="component" value="Unplaced"/>
</dbReference>
<dbReference type="PANTHER" id="PTHR45901:SF7">
    <property type="entry name" value="OXYGEN-REGULATED PROTEIN 1"/>
    <property type="match status" value="1"/>
</dbReference>
<evidence type="ECO:0000259" key="17">
    <source>
        <dbReference type="PROSITE" id="PS50309"/>
    </source>
</evidence>
<dbReference type="GO" id="GO:0001917">
    <property type="term" value="C:photoreceptor inner segment"/>
    <property type="evidence" value="ECO:0007669"/>
    <property type="project" value="UniProtKB-ARBA"/>
</dbReference>
<comment type="subcellular location">
    <subcellularLocation>
        <location evidence="2">Cell projection</location>
        <location evidence="2">Cilium</location>
        <location evidence="2">Photoreceptor outer segment</location>
    </subcellularLocation>
    <subcellularLocation>
        <location evidence="1">Cytoplasm</location>
        <location evidence="1">Cytoskeleton</location>
        <location evidence="1">Cilium axoneme</location>
    </subcellularLocation>
</comment>
<dbReference type="InterPro" id="IPR052970">
    <property type="entry name" value="Inner_ear_hair_cell_LOXHD"/>
</dbReference>
<dbReference type="GO" id="GO:0030030">
    <property type="term" value="P:cell projection organization"/>
    <property type="evidence" value="ECO:0007669"/>
    <property type="project" value="UniProtKB-KW"/>
</dbReference>
<dbReference type="GO" id="GO:0005930">
    <property type="term" value="C:axoneme"/>
    <property type="evidence" value="ECO:0007669"/>
    <property type="project" value="UniProtKB-SubCell"/>
</dbReference>
<comment type="subunit">
    <text evidence="13">Interacts (via the doublecortin domains) with microtubules. Interacts with RP1L1. Interacts with MAK.</text>
</comment>
<evidence type="ECO:0000256" key="14">
    <source>
        <dbReference type="PROSITE-ProRule" id="PRU00152"/>
    </source>
</evidence>
<evidence type="ECO:0000259" key="16">
    <source>
        <dbReference type="PROSITE" id="PS50095"/>
    </source>
</evidence>
<dbReference type="GO" id="GO:0032391">
    <property type="term" value="C:photoreceptor connecting cilium"/>
    <property type="evidence" value="ECO:0007669"/>
    <property type="project" value="UniProtKB-ARBA"/>
</dbReference>
<feature type="domain" description="PLAT" evidence="16">
    <location>
        <begin position="1261"/>
        <end position="1381"/>
    </location>
</feature>
<keyword evidence="10" id="KW-0844">Vision</keyword>
<dbReference type="PROSITE" id="PS50095">
    <property type="entry name" value="PLAT"/>
    <property type="match status" value="6"/>
</dbReference>
<evidence type="ECO:0000256" key="10">
    <source>
        <dbReference type="ARBA" id="ARBA00023305"/>
    </source>
</evidence>
<evidence type="ECO:0000256" key="2">
    <source>
        <dbReference type="ARBA" id="ARBA00004504"/>
    </source>
</evidence>
<gene>
    <name evidence="18" type="primary">RP1</name>
</gene>
<dbReference type="CDD" id="cd01756">
    <property type="entry name" value="PLAT_repeat"/>
    <property type="match status" value="3"/>
</dbReference>
<keyword evidence="7" id="KW-0969">Cilium</keyword>
<evidence type="ECO:0000256" key="7">
    <source>
        <dbReference type="ARBA" id="ARBA00023069"/>
    </source>
</evidence>
<dbReference type="Gene3D" id="2.80.10.50">
    <property type="match status" value="2"/>
</dbReference>
<dbReference type="InterPro" id="IPR003533">
    <property type="entry name" value="Doublecortin_dom"/>
</dbReference>
<evidence type="ECO:0000256" key="6">
    <source>
        <dbReference type="ARBA" id="ARBA00022794"/>
    </source>
</evidence>
<evidence type="ECO:0000256" key="5">
    <source>
        <dbReference type="ARBA" id="ARBA00022737"/>
    </source>
</evidence>
<dbReference type="SMART" id="SM00537">
    <property type="entry name" value="DCX"/>
    <property type="match status" value="2"/>
</dbReference>
<dbReference type="FunFam" id="3.10.20.230:FF:000007">
    <property type="entry name" value="Oxygen-regulated protein 1"/>
    <property type="match status" value="1"/>
</dbReference>
<keyword evidence="8" id="KW-0206">Cytoskeleton</keyword>
<evidence type="ECO:0000313" key="19">
    <source>
        <dbReference type="Proteomes" id="UP000233020"/>
    </source>
</evidence>
<evidence type="ECO:0000256" key="3">
    <source>
        <dbReference type="ARBA" id="ARBA00022490"/>
    </source>
</evidence>
<dbReference type="InterPro" id="IPR008996">
    <property type="entry name" value="IL1/FGF"/>
</dbReference>
<keyword evidence="6" id="KW-0970">Cilium biogenesis/degradation</keyword>
<feature type="domain" description="PLAT" evidence="16">
    <location>
        <begin position="392"/>
        <end position="504"/>
    </location>
</feature>
<dbReference type="Pfam" id="PF03607">
    <property type="entry name" value="DCX"/>
    <property type="match status" value="2"/>
</dbReference>
<dbReference type="CDD" id="cd23312">
    <property type="entry name" value="beta-trefoil_FGF_RP1"/>
    <property type="match status" value="2"/>
</dbReference>
<dbReference type="GO" id="GO:0035556">
    <property type="term" value="P:intracellular signal transduction"/>
    <property type="evidence" value="ECO:0007669"/>
    <property type="project" value="InterPro"/>
</dbReference>
<dbReference type="InterPro" id="IPR001024">
    <property type="entry name" value="PLAT/LH2_dom"/>
</dbReference>
<evidence type="ECO:0000256" key="8">
    <source>
        <dbReference type="ARBA" id="ARBA00023212"/>
    </source>
</evidence>
<reference evidence="18" key="2">
    <citation type="submission" date="2025-09" db="UniProtKB">
        <authorList>
            <consortium name="Ensembl"/>
        </authorList>
    </citation>
    <scope>IDENTIFICATION</scope>
</reference>
<evidence type="ECO:0000256" key="4">
    <source>
        <dbReference type="ARBA" id="ARBA00022606"/>
    </source>
</evidence>
<dbReference type="InterPro" id="IPR036572">
    <property type="entry name" value="Doublecortin_dom_sf"/>
</dbReference>
<keyword evidence="19" id="KW-1185">Reference proteome</keyword>
<feature type="domain" description="PLAT" evidence="16">
    <location>
        <begin position="264"/>
        <end position="380"/>
    </location>
</feature>
<evidence type="ECO:0000256" key="13">
    <source>
        <dbReference type="ARBA" id="ARBA00046756"/>
    </source>
</evidence>
<dbReference type="InterPro" id="IPR036392">
    <property type="entry name" value="PLAT/LH2_dom_sf"/>
</dbReference>
<dbReference type="PANTHER" id="PTHR45901">
    <property type="entry name" value="PROTEIN CBG12474"/>
    <property type="match status" value="1"/>
</dbReference>
<dbReference type="Gene3D" id="2.40.180.10">
    <property type="entry name" value="Catalase core domain"/>
    <property type="match status" value="2"/>
</dbReference>
<evidence type="ECO:0000256" key="12">
    <source>
        <dbReference type="ARBA" id="ARBA00044186"/>
    </source>
</evidence>
<dbReference type="CDD" id="cd17145">
    <property type="entry name" value="DCX1_RP1"/>
    <property type="match status" value="1"/>
</dbReference>
<dbReference type="Ensembl" id="ENSANAT00000034445.1">
    <property type="protein sequence ID" value="ENSANAP00000016594.1"/>
    <property type="gene ID" value="ENSANAG00000026159.1"/>
</dbReference>
<dbReference type="SUPFAM" id="SSF50353">
    <property type="entry name" value="Cytokine"/>
    <property type="match status" value="2"/>
</dbReference>
<accession>A0A2K5D6K6</accession>
<proteinExistence type="predicted"/>
<organism evidence="18 19">
    <name type="scientific">Aotus nancymaae</name>
    <name type="common">Ma's night monkey</name>
    <dbReference type="NCBI Taxonomy" id="37293"/>
    <lineage>
        <taxon>Eukaryota</taxon>
        <taxon>Metazoa</taxon>
        <taxon>Chordata</taxon>
        <taxon>Craniata</taxon>
        <taxon>Vertebrata</taxon>
        <taxon>Euteleostomi</taxon>
        <taxon>Mammalia</taxon>
        <taxon>Eutheria</taxon>
        <taxon>Euarchontoglires</taxon>
        <taxon>Primates</taxon>
        <taxon>Haplorrhini</taxon>
        <taxon>Platyrrhini</taxon>
        <taxon>Aotidae</taxon>
        <taxon>Aotus</taxon>
    </lineage>
</organism>
<dbReference type="GO" id="GO:0009416">
    <property type="term" value="P:response to light stimulus"/>
    <property type="evidence" value="ECO:0007669"/>
    <property type="project" value="UniProtKB-ARBA"/>
</dbReference>
<dbReference type="SUPFAM" id="SSF49723">
    <property type="entry name" value="Lipase/lipooxygenase domain (PLAT/LH2 domain)"/>
    <property type="match status" value="6"/>
</dbReference>
<keyword evidence="4" id="KW-0716">Sensory transduction</keyword>
<evidence type="ECO:0000256" key="11">
    <source>
        <dbReference type="ARBA" id="ARBA00043933"/>
    </source>
</evidence>
<name>A0A2K5D6K6_AOTNA</name>
<keyword evidence="9" id="KW-0966">Cell projection</keyword>
<dbReference type="SUPFAM" id="SSF89837">
    <property type="entry name" value="Doublecortin (DC)"/>
    <property type="match status" value="2"/>
</dbReference>
<evidence type="ECO:0000313" key="18">
    <source>
        <dbReference type="Ensembl" id="ENSANAP00000016594.1"/>
    </source>
</evidence>
<feature type="region of interest" description="Disordered" evidence="15">
    <location>
        <begin position="1"/>
        <end position="25"/>
    </location>
</feature>
<comment type="caution">
    <text evidence="14">Lacks conserved residue(s) required for the propagation of feature annotation.</text>
</comment>